<evidence type="ECO:0000256" key="4">
    <source>
        <dbReference type="ARBA" id="ARBA00023136"/>
    </source>
</evidence>
<accession>A0ABT8CQ50</accession>
<keyword evidence="2 5" id="KW-0812">Transmembrane</keyword>
<dbReference type="PANTHER" id="PTHR30371:SF0">
    <property type="entry name" value="SEC-INDEPENDENT PROTEIN TRANSLOCASE PROTEIN TATC, CHLOROPLASTIC-RELATED"/>
    <property type="match status" value="1"/>
</dbReference>
<keyword evidence="3 5" id="KW-1133">Transmembrane helix</keyword>
<gene>
    <name evidence="5 6" type="primary">tatC</name>
    <name evidence="6" type="ORF">QW060_04330</name>
</gene>
<organism evidence="6 7">
    <name type="scientific">Paenimyroides ceti</name>
    <dbReference type="NCBI Taxonomy" id="395087"/>
    <lineage>
        <taxon>Bacteria</taxon>
        <taxon>Pseudomonadati</taxon>
        <taxon>Bacteroidota</taxon>
        <taxon>Flavobacteriia</taxon>
        <taxon>Flavobacteriales</taxon>
        <taxon>Flavobacteriaceae</taxon>
        <taxon>Paenimyroides</taxon>
    </lineage>
</organism>
<comment type="similarity">
    <text evidence="5">Belongs to the TatC family.</text>
</comment>
<keyword evidence="5" id="KW-0813">Transport</keyword>
<feature type="transmembrane region" description="Helical" evidence="5">
    <location>
        <begin position="21"/>
        <end position="45"/>
    </location>
</feature>
<comment type="function">
    <text evidence="5">Part of the twin-arginine translocation (Tat) system that transports large folded proteins containing a characteristic twin-arginine motif in their signal peptide across membranes.</text>
</comment>
<reference evidence="7" key="1">
    <citation type="journal article" date="2019" name="Int. J. Syst. Evol. Microbiol.">
        <title>The Global Catalogue of Microorganisms (GCM) 10K type strain sequencing project: providing services to taxonomists for standard genome sequencing and annotation.</title>
        <authorList>
            <consortium name="The Broad Institute Genomics Platform"/>
            <consortium name="The Broad Institute Genome Sequencing Center for Infectious Disease"/>
            <person name="Wu L."/>
            <person name="Ma J."/>
        </authorList>
    </citation>
    <scope>NUCLEOTIDE SEQUENCE [LARGE SCALE GENOMIC DNA]</scope>
    <source>
        <strain evidence="7">CECT 7184</strain>
    </source>
</reference>
<dbReference type="Proteomes" id="UP001242368">
    <property type="component" value="Unassembled WGS sequence"/>
</dbReference>
<keyword evidence="5" id="KW-1003">Cell membrane</keyword>
<keyword evidence="5" id="KW-0653">Protein transport</keyword>
<dbReference type="Pfam" id="PF00902">
    <property type="entry name" value="TatC"/>
    <property type="match status" value="1"/>
</dbReference>
<comment type="caution">
    <text evidence="6">The sequence shown here is derived from an EMBL/GenBank/DDBJ whole genome shotgun (WGS) entry which is preliminary data.</text>
</comment>
<name>A0ABT8CQ50_9FLAO</name>
<dbReference type="RefSeq" id="WP_290362424.1">
    <property type="nucleotide sequence ID" value="NZ_JAUFQU010000001.1"/>
</dbReference>
<feature type="transmembrane region" description="Helical" evidence="5">
    <location>
        <begin position="222"/>
        <end position="237"/>
    </location>
</feature>
<dbReference type="EMBL" id="JAUFQU010000001">
    <property type="protein sequence ID" value="MDN3706350.1"/>
    <property type="molecule type" value="Genomic_DNA"/>
</dbReference>
<evidence type="ECO:0000256" key="1">
    <source>
        <dbReference type="ARBA" id="ARBA00004141"/>
    </source>
</evidence>
<keyword evidence="4 5" id="KW-0472">Membrane</keyword>
<feature type="transmembrane region" description="Helical" evidence="5">
    <location>
        <begin position="190"/>
        <end position="210"/>
    </location>
</feature>
<dbReference type="HAMAP" id="MF_00902">
    <property type="entry name" value="TatC"/>
    <property type="match status" value="1"/>
</dbReference>
<feature type="transmembrane region" description="Helical" evidence="5">
    <location>
        <begin position="243"/>
        <end position="263"/>
    </location>
</feature>
<dbReference type="PANTHER" id="PTHR30371">
    <property type="entry name" value="SEC-INDEPENDENT PROTEIN TRANSLOCASE PROTEIN TATC"/>
    <property type="match status" value="1"/>
</dbReference>
<sequence length="283" mass="32253">MKNKNTNKEMSFLDHLEELRWLLVRSSIAIIIGGIIAFTFNSFIFDTIIFGPKDGNFITYQFFCDLAQQFDLDKSFCNQELPFEIQNRTMDGQLSVLIWTCITAGFIISFPYILWEVWKFIRPALYKTERKYAKAFIGVSSLLFFLGVAFGYFVLVPLSINFLANMKISDIVENQIDINSYISLVKTTSLATGLIFELPIIIFFLAHLGLITDAFLKEYRKYAYVLILIIAAVVTPPDVVSQIIVSIPMVILYEGSIIVAKVITKRNLKKSTALAIKDETESR</sequence>
<proteinExistence type="inferred from homology"/>
<evidence type="ECO:0000313" key="6">
    <source>
        <dbReference type="EMBL" id="MDN3706350.1"/>
    </source>
</evidence>
<dbReference type="PRINTS" id="PR01840">
    <property type="entry name" value="TATCFAMILY"/>
</dbReference>
<protein>
    <recommendedName>
        <fullName evidence="5">Sec-independent protein translocase protein TatC</fullName>
    </recommendedName>
</protein>
<dbReference type="NCBIfam" id="TIGR00945">
    <property type="entry name" value="tatC"/>
    <property type="match status" value="1"/>
</dbReference>
<feature type="transmembrane region" description="Helical" evidence="5">
    <location>
        <begin position="96"/>
        <end position="115"/>
    </location>
</feature>
<evidence type="ECO:0000256" key="5">
    <source>
        <dbReference type="HAMAP-Rule" id="MF_00902"/>
    </source>
</evidence>
<keyword evidence="7" id="KW-1185">Reference proteome</keyword>
<dbReference type="InterPro" id="IPR002033">
    <property type="entry name" value="TatC"/>
</dbReference>
<evidence type="ECO:0000256" key="2">
    <source>
        <dbReference type="ARBA" id="ARBA00022692"/>
    </source>
</evidence>
<evidence type="ECO:0000256" key="3">
    <source>
        <dbReference type="ARBA" id="ARBA00022989"/>
    </source>
</evidence>
<comment type="subunit">
    <text evidence="5">Forms a complex with TatA.</text>
</comment>
<feature type="transmembrane region" description="Helical" evidence="5">
    <location>
        <begin position="136"/>
        <end position="160"/>
    </location>
</feature>
<comment type="subcellular location">
    <subcellularLocation>
        <location evidence="5">Cell membrane</location>
        <topology evidence="5">Multi-pass membrane protein</topology>
    </subcellularLocation>
    <subcellularLocation>
        <location evidence="1">Membrane</location>
        <topology evidence="1">Multi-pass membrane protein</topology>
    </subcellularLocation>
</comment>
<evidence type="ECO:0000313" key="7">
    <source>
        <dbReference type="Proteomes" id="UP001242368"/>
    </source>
</evidence>
<keyword evidence="5" id="KW-0811">Translocation</keyword>